<dbReference type="SUPFAM" id="SSF88723">
    <property type="entry name" value="PIN domain-like"/>
    <property type="match status" value="1"/>
</dbReference>
<proteinExistence type="predicted"/>
<organism evidence="2 3">
    <name type="scientific">Bifidobacterium vespertilionis</name>
    <dbReference type="NCBI Taxonomy" id="2562524"/>
    <lineage>
        <taxon>Bacteria</taxon>
        <taxon>Bacillati</taxon>
        <taxon>Actinomycetota</taxon>
        <taxon>Actinomycetes</taxon>
        <taxon>Bifidobacteriales</taxon>
        <taxon>Bifidobacteriaceae</taxon>
        <taxon>Bifidobacterium</taxon>
    </lineage>
</organism>
<name>A0A5J5DVL1_9BIFI</name>
<dbReference type="Proteomes" id="UP000345527">
    <property type="component" value="Unassembled WGS sequence"/>
</dbReference>
<gene>
    <name evidence="2" type="ORF">EM848_11430</name>
    <name evidence="1" type="ORF">EMO90_06165</name>
</gene>
<dbReference type="OrthoDB" id="3231195at2"/>
<evidence type="ECO:0000313" key="4">
    <source>
        <dbReference type="Proteomes" id="UP000374630"/>
    </source>
</evidence>
<dbReference type="EMBL" id="RZOA01000035">
    <property type="protein sequence ID" value="KAA8821052.1"/>
    <property type="molecule type" value="Genomic_DNA"/>
</dbReference>
<sequence>MSEEVFLPDSDIFINSCRVHHPFAYKEFHPFWRWLERMALNGKIRILDTVFREITQKDSKGNRDELALWALNLFEDRQFSHKTDEVGAAYARIQDYLVTCGLYREDSYRQWLPESKADPWLIAAAMVDGATIVTNEKAVQPVRSNPLKKEPKIPDVAAAMGVRTMNLREFYDASGELISLPYPVQPTF</sequence>
<dbReference type="AlphaFoldDB" id="A0A5J5DVL1"/>
<dbReference type="RefSeq" id="WP_150355059.1">
    <property type="nucleotide sequence ID" value="NZ_RZNZ01000007.1"/>
</dbReference>
<comment type="caution">
    <text evidence="2">The sequence shown here is derived from an EMBL/GenBank/DDBJ whole genome shotgun (WGS) entry which is preliminary data.</text>
</comment>
<keyword evidence="4" id="KW-1185">Reference proteome</keyword>
<evidence type="ECO:0000313" key="3">
    <source>
        <dbReference type="Proteomes" id="UP000345527"/>
    </source>
</evidence>
<dbReference type="EMBL" id="RZNZ01000007">
    <property type="protein sequence ID" value="KAA8820763.1"/>
    <property type="molecule type" value="Genomic_DNA"/>
</dbReference>
<dbReference type="InterPro" id="IPR029060">
    <property type="entry name" value="PIN-like_dom_sf"/>
</dbReference>
<dbReference type="Proteomes" id="UP000374630">
    <property type="component" value="Unassembled WGS sequence"/>
</dbReference>
<evidence type="ECO:0000313" key="2">
    <source>
        <dbReference type="EMBL" id="KAA8821052.1"/>
    </source>
</evidence>
<protein>
    <submittedName>
        <fullName evidence="2">DUF4411 family protein</fullName>
    </submittedName>
</protein>
<dbReference type="InterPro" id="IPR016541">
    <property type="entry name" value="UCP008505"/>
</dbReference>
<dbReference type="Pfam" id="PF14367">
    <property type="entry name" value="DUF4411"/>
    <property type="match status" value="1"/>
</dbReference>
<reference evidence="3 4" key="1">
    <citation type="journal article" date="2019" name="Syst. Appl. Microbiol.">
        <title>Characterization of Bifidobacterium species in feaces of the Egyptian fruit bat: Description of B. vespertilionis sp. nov. and B. rousetti sp. nov.</title>
        <authorList>
            <person name="Modesto M."/>
            <person name="Satti M."/>
            <person name="Watanabe K."/>
            <person name="Puglisi E."/>
            <person name="Morelli L."/>
            <person name="Huang C.-H."/>
            <person name="Liou J.-S."/>
            <person name="Miyashita M."/>
            <person name="Tamura T."/>
            <person name="Saito S."/>
            <person name="Mori K."/>
            <person name="Huang L."/>
            <person name="Sciavilla P."/>
            <person name="Sandri C."/>
            <person name="Spiezio C."/>
            <person name="Vitali F."/>
            <person name="Cavalieri D."/>
            <person name="Perpetuini G."/>
            <person name="Tofalo R."/>
            <person name="Bonetti A."/>
            <person name="Arita M."/>
            <person name="Mattarelli P."/>
        </authorList>
    </citation>
    <scope>NUCLEOTIDE SEQUENCE [LARGE SCALE GENOMIC DNA]</scope>
    <source>
        <strain evidence="1 4">RST16</strain>
        <strain evidence="2 3">RST8</strain>
    </source>
</reference>
<evidence type="ECO:0000313" key="1">
    <source>
        <dbReference type="EMBL" id="KAA8820763.1"/>
    </source>
</evidence>
<accession>A0A5J5DVL1</accession>